<keyword evidence="3" id="KW-0436">Ligase</keyword>
<dbReference type="InterPro" id="IPR020845">
    <property type="entry name" value="AMP-binding_CS"/>
</dbReference>
<dbReference type="PROSITE" id="PS00455">
    <property type="entry name" value="AMP_BINDING"/>
    <property type="match status" value="1"/>
</dbReference>
<dbReference type="InterPro" id="IPR045851">
    <property type="entry name" value="AMP-bd_C_sf"/>
</dbReference>
<protein>
    <submittedName>
        <fullName evidence="3">Long-chain fatty acid--CoA ligase</fullName>
    </submittedName>
</protein>
<dbReference type="SUPFAM" id="SSF56801">
    <property type="entry name" value="Acetyl-CoA synthetase-like"/>
    <property type="match status" value="1"/>
</dbReference>
<dbReference type="CDD" id="cd05936">
    <property type="entry name" value="FC-FACS_FadD_like"/>
    <property type="match status" value="1"/>
</dbReference>
<evidence type="ECO:0000313" key="3">
    <source>
        <dbReference type="EMBL" id="MBC2669955.1"/>
    </source>
</evidence>
<dbReference type="AlphaFoldDB" id="A0A7X1FZP9"/>
<evidence type="ECO:0000259" key="2">
    <source>
        <dbReference type="Pfam" id="PF13193"/>
    </source>
</evidence>
<organism evidence="3 4">
    <name type="scientific">Novosphingobium piscinae</name>
    <dbReference type="NCBI Taxonomy" id="1507448"/>
    <lineage>
        <taxon>Bacteria</taxon>
        <taxon>Pseudomonadati</taxon>
        <taxon>Pseudomonadota</taxon>
        <taxon>Alphaproteobacteria</taxon>
        <taxon>Sphingomonadales</taxon>
        <taxon>Sphingomonadaceae</taxon>
        <taxon>Novosphingobium</taxon>
    </lineage>
</organism>
<proteinExistence type="predicted"/>
<dbReference type="Pfam" id="PF00501">
    <property type="entry name" value="AMP-binding"/>
    <property type="match status" value="1"/>
</dbReference>
<sequence>MTTPAPAAAAAAWPGPPIPPRLLTDLLDGAARNHPARVAIDFLGRTWTYGELAGLVERAARGLQDHGLRPGDRFGLCLPNCPYFVVLYFAALRVGAIVVNFNPLYTARELEHQIRDSGTRMLAVPDVALVHDKVEEVAERAGLETIVLCEMADMLPWLKGLGFTWFKRKDHARIRDERRHLRMRRLLASRGRPDPVSIHPDDVAVLQYTGGTTGVPKGAMLTHANLTANSAQMVRHVEGLLPEQCRVLGVLPMFHVFALTTVLNFSVETATEMVLLPRFEMDQVLATMKRKPPTQFFGVPTIYVAINDLAEARIPDLSAVRACISGGAPLPLEVRERFEARTGAKVVEGYGLSESSPIIACNPIDGVIKANSCGPAFPGTILEIRDPADPTRLLPQGERGEVWARGPQVMKGYWQREEETRAVLVDGALRTGDVGYLDEDGYLFLVDRIKDVILCGGYNVYPRVIEDAAYHHPAIKEAVAIGVPDAYRGQSPKLFIALHEPGSLTLDELKAFLAERLSPVEMPKAFEFRDSLPKTMIGKLSKKELIAEEAKKGLA</sequence>
<name>A0A7X1FZP9_9SPHN</name>
<evidence type="ECO:0000313" key="4">
    <source>
        <dbReference type="Proteomes" id="UP000551327"/>
    </source>
</evidence>
<feature type="domain" description="AMP-binding enzyme C-terminal" evidence="2">
    <location>
        <begin position="465"/>
        <end position="539"/>
    </location>
</feature>
<dbReference type="EMBL" id="JACLAX010000012">
    <property type="protein sequence ID" value="MBC2669955.1"/>
    <property type="molecule type" value="Genomic_DNA"/>
</dbReference>
<evidence type="ECO:0000259" key="1">
    <source>
        <dbReference type="Pfam" id="PF00501"/>
    </source>
</evidence>
<keyword evidence="4" id="KW-1185">Reference proteome</keyword>
<dbReference type="Gene3D" id="3.30.300.30">
    <property type="match status" value="1"/>
</dbReference>
<gene>
    <name evidence="3" type="ORF">H7F53_12440</name>
</gene>
<accession>A0A7X1FZP9</accession>
<dbReference type="InterPro" id="IPR042099">
    <property type="entry name" value="ANL_N_sf"/>
</dbReference>
<dbReference type="Proteomes" id="UP000551327">
    <property type="component" value="Unassembled WGS sequence"/>
</dbReference>
<dbReference type="Pfam" id="PF13193">
    <property type="entry name" value="AMP-binding_C"/>
    <property type="match status" value="1"/>
</dbReference>
<feature type="domain" description="AMP-dependent synthetase/ligase" evidence="1">
    <location>
        <begin position="30"/>
        <end position="414"/>
    </location>
</feature>
<dbReference type="InterPro" id="IPR050237">
    <property type="entry name" value="ATP-dep_AMP-bd_enzyme"/>
</dbReference>
<comment type="caution">
    <text evidence="3">The sequence shown here is derived from an EMBL/GenBank/DDBJ whole genome shotgun (WGS) entry which is preliminary data.</text>
</comment>
<dbReference type="InterPro" id="IPR000873">
    <property type="entry name" value="AMP-dep_synth/lig_dom"/>
</dbReference>
<dbReference type="Gene3D" id="3.40.50.12780">
    <property type="entry name" value="N-terminal domain of ligase-like"/>
    <property type="match status" value="1"/>
</dbReference>
<dbReference type="GO" id="GO:0016878">
    <property type="term" value="F:acid-thiol ligase activity"/>
    <property type="evidence" value="ECO:0007669"/>
    <property type="project" value="UniProtKB-ARBA"/>
</dbReference>
<dbReference type="PANTHER" id="PTHR43767:SF1">
    <property type="entry name" value="NONRIBOSOMAL PEPTIDE SYNTHASE PES1 (EUROFUNG)-RELATED"/>
    <property type="match status" value="1"/>
</dbReference>
<dbReference type="InterPro" id="IPR025110">
    <property type="entry name" value="AMP-bd_C"/>
</dbReference>
<reference evidence="3 4" key="1">
    <citation type="submission" date="2020-08" db="EMBL/GenBank/DDBJ databases">
        <title>The genome sequence of type strain Novosphingobium piscinae KCTC 42194.</title>
        <authorList>
            <person name="Liu Y."/>
        </authorList>
    </citation>
    <scope>NUCLEOTIDE SEQUENCE [LARGE SCALE GENOMIC DNA]</scope>
    <source>
        <strain evidence="3 4">KCTC 42194</strain>
    </source>
</reference>
<dbReference type="PANTHER" id="PTHR43767">
    <property type="entry name" value="LONG-CHAIN-FATTY-ACID--COA LIGASE"/>
    <property type="match status" value="1"/>
</dbReference>